<feature type="transmembrane region" description="Helical" evidence="1">
    <location>
        <begin position="7"/>
        <end position="29"/>
    </location>
</feature>
<dbReference type="EMBL" id="PIPO01000007">
    <property type="protein sequence ID" value="RUO29567.1"/>
    <property type="molecule type" value="Genomic_DNA"/>
</dbReference>
<evidence type="ECO:0000313" key="2">
    <source>
        <dbReference type="EMBL" id="RUO29567.1"/>
    </source>
</evidence>
<gene>
    <name evidence="2" type="ORF">CWE14_13990</name>
</gene>
<sequence length="75" mass="8264">MKDTNPLKIIAIFAGVVEALALIALVALPPEIQSIFVWFVMAFPVAILILFVHMLYSKKLAQITASSPQLHNKDC</sequence>
<keyword evidence="1" id="KW-0812">Transmembrane</keyword>
<proteinExistence type="predicted"/>
<accession>A0A432WBW7</accession>
<name>A0A432WBW7_9GAMM</name>
<organism evidence="2 3">
    <name type="scientific">Aliidiomarina soli</name>
    <dbReference type="NCBI Taxonomy" id="1928574"/>
    <lineage>
        <taxon>Bacteria</taxon>
        <taxon>Pseudomonadati</taxon>
        <taxon>Pseudomonadota</taxon>
        <taxon>Gammaproteobacteria</taxon>
        <taxon>Alteromonadales</taxon>
        <taxon>Idiomarinaceae</taxon>
        <taxon>Aliidiomarina</taxon>
    </lineage>
</organism>
<dbReference type="RefSeq" id="WP_126799942.1">
    <property type="nucleotide sequence ID" value="NZ_PIPO01000007.1"/>
</dbReference>
<keyword evidence="3" id="KW-1185">Reference proteome</keyword>
<feature type="transmembrane region" description="Helical" evidence="1">
    <location>
        <begin position="35"/>
        <end position="56"/>
    </location>
</feature>
<keyword evidence="1" id="KW-0472">Membrane</keyword>
<reference evidence="2 3" key="1">
    <citation type="journal article" date="2011" name="Front. Microbiol.">
        <title>Genomic signatures of strain selection and enhancement in Bacillus atrophaeus var. globigii, a historical biowarfare simulant.</title>
        <authorList>
            <person name="Gibbons H.S."/>
            <person name="Broomall S.M."/>
            <person name="McNew L.A."/>
            <person name="Daligault H."/>
            <person name="Chapman C."/>
            <person name="Bruce D."/>
            <person name="Karavis M."/>
            <person name="Krepps M."/>
            <person name="McGregor P.A."/>
            <person name="Hong C."/>
            <person name="Park K.H."/>
            <person name="Akmal A."/>
            <person name="Feldman A."/>
            <person name="Lin J.S."/>
            <person name="Chang W.E."/>
            <person name="Higgs B.W."/>
            <person name="Demirev P."/>
            <person name="Lindquist J."/>
            <person name="Liem A."/>
            <person name="Fochler E."/>
            <person name="Read T.D."/>
            <person name="Tapia R."/>
            <person name="Johnson S."/>
            <person name="Bishop-Lilly K.A."/>
            <person name="Detter C."/>
            <person name="Han C."/>
            <person name="Sozhamannan S."/>
            <person name="Rosenzweig C.N."/>
            <person name="Skowronski E.W."/>
        </authorList>
    </citation>
    <scope>NUCLEOTIDE SEQUENCE [LARGE SCALE GENOMIC DNA]</scope>
    <source>
        <strain evidence="2 3">Y4G10-17</strain>
    </source>
</reference>
<protein>
    <submittedName>
        <fullName evidence="2">Uncharacterized protein</fullName>
    </submittedName>
</protein>
<dbReference type="Proteomes" id="UP000287823">
    <property type="component" value="Unassembled WGS sequence"/>
</dbReference>
<evidence type="ECO:0000256" key="1">
    <source>
        <dbReference type="SAM" id="Phobius"/>
    </source>
</evidence>
<comment type="caution">
    <text evidence="2">The sequence shown here is derived from an EMBL/GenBank/DDBJ whole genome shotgun (WGS) entry which is preliminary data.</text>
</comment>
<evidence type="ECO:0000313" key="3">
    <source>
        <dbReference type="Proteomes" id="UP000287823"/>
    </source>
</evidence>
<dbReference type="AlphaFoldDB" id="A0A432WBW7"/>
<keyword evidence="1" id="KW-1133">Transmembrane helix</keyword>